<evidence type="ECO:0000313" key="10">
    <source>
        <dbReference type="Proteomes" id="UP000768567"/>
    </source>
</evidence>
<gene>
    <name evidence="9" type="ORF">INF35_05470</name>
</gene>
<name>A0ABR9R282_9FIRM</name>
<feature type="transmembrane region" description="Helical" evidence="7">
    <location>
        <begin position="792"/>
        <end position="820"/>
    </location>
</feature>
<dbReference type="PANTHER" id="PTHR30572:SF4">
    <property type="entry name" value="ABC TRANSPORTER PERMEASE YTRF"/>
    <property type="match status" value="1"/>
</dbReference>
<feature type="transmembrane region" description="Helical" evidence="7">
    <location>
        <begin position="741"/>
        <end position="771"/>
    </location>
</feature>
<feature type="domain" description="ABC3 transporter permease C-terminal" evidence="8">
    <location>
        <begin position="748"/>
        <end position="857"/>
    </location>
</feature>
<keyword evidence="10" id="KW-1185">Reference proteome</keyword>
<evidence type="ECO:0000259" key="8">
    <source>
        <dbReference type="Pfam" id="PF02687"/>
    </source>
</evidence>
<comment type="subcellular location">
    <subcellularLocation>
        <location evidence="1">Cell membrane</location>
        <topology evidence="1">Multi-pass membrane protein</topology>
    </subcellularLocation>
</comment>
<evidence type="ECO:0000313" key="9">
    <source>
        <dbReference type="EMBL" id="MBE5037231.1"/>
    </source>
</evidence>
<evidence type="ECO:0000256" key="4">
    <source>
        <dbReference type="ARBA" id="ARBA00022989"/>
    </source>
</evidence>
<reference evidence="9 10" key="1">
    <citation type="submission" date="2020-10" db="EMBL/GenBank/DDBJ databases">
        <title>ChiBAC.</title>
        <authorList>
            <person name="Zenner C."/>
            <person name="Hitch T.C.A."/>
            <person name="Clavel T."/>
        </authorList>
    </citation>
    <scope>NUCLEOTIDE SEQUENCE [LARGE SCALE GENOMIC DNA]</scope>
    <source>
        <strain evidence="9 10">DSM 109015</strain>
    </source>
</reference>
<dbReference type="PANTHER" id="PTHR30572">
    <property type="entry name" value="MEMBRANE COMPONENT OF TRANSPORTER-RELATED"/>
    <property type="match status" value="1"/>
</dbReference>
<dbReference type="Pfam" id="PF02687">
    <property type="entry name" value="FtsX"/>
    <property type="match status" value="2"/>
</dbReference>
<feature type="transmembrane region" description="Helical" evidence="7">
    <location>
        <begin position="840"/>
        <end position="864"/>
    </location>
</feature>
<dbReference type="Proteomes" id="UP000768567">
    <property type="component" value="Unassembled WGS sequence"/>
</dbReference>
<feature type="transmembrane region" description="Helical" evidence="7">
    <location>
        <begin position="441"/>
        <end position="461"/>
    </location>
</feature>
<dbReference type="EMBL" id="JADCKC010000001">
    <property type="protein sequence ID" value="MBE5037231.1"/>
    <property type="molecule type" value="Genomic_DNA"/>
</dbReference>
<sequence length="877" mass="96831">MDDILFGNNNRAIIKKLTSRSFHSNKTRNIIAVIAIALTTFLFTAVLTIGLGSTGTIKYNMERMLGTQADALVQGLSAEQFEQLKNNSMFEKVGCWIPVAIMSNTNHLPVEVDYADQAQLELRFLTPRAGSAPQKENEVLVSANVLEDMNIEEQIGVSIPIEFSIQDKVYHFDMVVSGIYDTPHEKSESVIVSQAFMESNQDMLSEAAEGRSGCGIYDADVVMRDTYMVQECISEFVLSIGGNPDNANADNYVRIAPTPQSSNDSNLVIWLAAGVFGILFMFCGYLLIYNVFEIAVTNDIRQYGLLRTIGTTSRQVKRLVNRQAWYLFLIGTPIGLLLGLLLGRSILPAVIQIFSVDYGGDKIEVGALPYVAIIAGAILFSGLTVYISTRKPVKKASQISPIEAVRYVEQANISVLSKNADKGAIIPRMAKANLQRNRRRTAFIVVSLTLSVILLNSVFVFSNSFDEEVYIKKQTRSDFIVYNPSVALAFNGNFGHDSGISDNTVSEIGQQSGVTNEVKLYRNTFEDDNIACDWGISYPVDNTYKYVSVLPDFLDWGYNDNFGYAALTSDNLPLGNVFGFSENLLQRIGIIEGETDLALLKEKLWNGNNVILMASYDNSGNLDGADDPQYAGVSVGDTIQFYENGTPTKMFTVIAKAAATDSEITLAGGGSNIATDVGGPMIYMSEDNFKEIYETPTLYGFLFDVEDEYQQEMENYLAQNTDISYSSASTLRTTILSLKNVVLLIGGMIGAIFALVGLINFTNLIMTNIITRRHEFAIMQSIGMTNRQLRQLLILESISYVMRAGVVGILTSCVMGFTLIKILVENGPTNFMMSFQMTLFPAIIILVFFGALAFTIPVIALQFFNNHSIVERLKVQE</sequence>
<feature type="transmembrane region" description="Helical" evidence="7">
    <location>
        <begin position="30"/>
        <end position="51"/>
    </location>
</feature>
<comment type="similarity">
    <text evidence="6">Belongs to the ABC-4 integral membrane protein family.</text>
</comment>
<protein>
    <submittedName>
        <fullName evidence="9">ABC transporter permease</fullName>
    </submittedName>
</protein>
<feature type="transmembrane region" description="Helical" evidence="7">
    <location>
        <begin position="324"/>
        <end position="347"/>
    </location>
</feature>
<dbReference type="InterPro" id="IPR003838">
    <property type="entry name" value="ABC3_permease_C"/>
</dbReference>
<feature type="domain" description="ABC3 transporter permease C-terminal" evidence="8">
    <location>
        <begin position="275"/>
        <end position="394"/>
    </location>
</feature>
<proteinExistence type="inferred from homology"/>
<feature type="transmembrane region" description="Helical" evidence="7">
    <location>
        <begin position="267"/>
        <end position="292"/>
    </location>
</feature>
<keyword evidence="3 7" id="KW-0812">Transmembrane</keyword>
<evidence type="ECO:0000256" key="2">
    <source>
        <dbReference type="ARBA" id="ARBA00022475"/>
    </source>
</evidence>
<keyword evidence="5 7" id="KW-0472">Membrane</keyword>
<accession>A0ABR9R282</accession>
<comment type="caution">
    <text evidence="9">The sequence shown here is derived from an EMBL/GenBank/DDBJ whole genome shotgun (WGS) entry which is preliminary data.</text>
</comment>
<dbReference type="RefSeq" id="WP_193500460.1">
    <property type="nucleotide sequence ID" value="NZ_JADCKC010000001.1"/>
</dbReference>
<keyword evidence="4 7" id="KW-1133">Transmembrane helix</keyword>
<keyword evidence="2" id="KW-1003">Cell membrane</keyword>
<evidence type="ECO:0000256" key="7">
    <source>
        <dbReference type="SAM" id="Phobius"/>
    </source>
</evidence>
<evidence type="ECO:0000256" key="1">
    <source>
        <dbReference type="ARBA" id="ARBA00004651"/>
    </source>
</evidence>
<evidence type="ECO:0000256" key="6">
    <source>
        <dbReference type="ARBA" id="ARBA00038076"/>
    </source>
</evidence>
<evidence type="ECO:0000256" key="3">
    <source>
        <dbReference type="ARBA" id="ARBA00022692"/>
    </source>
</evidence>
<organism evidence="9 10">
    <name type="scientific">Gemmiger gallinarum</name>
    <dbReference type="NCBI Taxonomy" id="2779354"/>
    <lineage>
        <taxon>Bacteria</taxon>
        <taxon>Bacillati</taxon>
        <taxon>Bacillota</taxon>
        <taxon>Clostridia</taxon>
        <taxon>Eubacteriales</taxon>
        <taxon>Gemmiger</taxon>
    </lineage>
</organism>
<feature type="transmembrane region" description="Helical" evidence="7">
    <location>
        <begin position="367"/>
        <end position="387"/>
    </location>
</feature>
<dbReference type="InterPro" id="IPR050250">
    <property type="entry name" value="Macrolide_Exporter_MacB"/>
</dbReference>
<evidence type="ECO:0000256" key="5">
    <source>
        <dbReference type="ARBA" id="ARBA00023136"/>
    </source>
</evidence>